<protein>
    <submittedName>
        <fullName evidence="1">Ubiquitin-conjugating enzyme E2 U</fullName>
    </submittedName>
</protein>
<keyword evidence="2" id="KW-1185">Reference proteome</keyword>
<gene>
    <name evidence="1" type="ORF">UY3_10450</name>
</gene>
<evidence type="ECO:0000313" key="2">
    <source>
        <dbReference type="Proteomes" id="UP000031443"/>
    </source>
</evidence>
<sequence>MLGAAFRIGWQSVSHGGSLAAAPPLLRQQQFGGDCLAPPLVTVSYFRDLVYQRDLGCLGEQPPGWVCGHFNAFRCLGQTVQNPMMGFTDSVLIKNLVQLLIVRAVDQHSGRPCIDFLENPKEWNGKLTMSSILLAVQVPQSGCILAIMGWFLEENLPVAKDLPAGTKSSESAAVPAAYPNLQSTFLALGEFVLLLRSITCHLKHLLGAMSGFTLVFNFDFSDIVPDVFEDPAFIGNCYGWKAKNVKETGEWDENSYNAIVSQLIRKQRQQTIDEKLIEIRKMEQDNNLLYQTPGEPKAREDCLKATNGTDLQQRQGSEAVADSNGPVPVYTEDQFSIFKWRKDYGTHAASAFVGSPAMILHSEAMWFHLHSGMSVPLQEEWQNVIKKPFCGRKHIGNDDEEEEDDFQALIFYEKAKKAQM</sequence>
<reference evidence="2" key="1">
    <citation type="journal article" date="2013" name="Nat. Genet.">
        <title>The draft genomes of soft-shell turtle and green sea turtle yield insights into the development and evolution of the turtle-specific body plan.</title>
        <authorList>
            <person name="Wang Z."/>
            <person name="Pascual-Anaya J."/>
            <person name="Zadissa A."/>
            <person name="Li W."/>
            <person name="Niimura Y."/>
            <person name="Huang Z."/>
            <person name="Li C."/>
            <person name="White S."/>
            <person name="Xiong Z."/>
            <person name="Fang D."/>
            <person name="Wang B."/>
            <person name="Ming Y."/>
            <person name="Chen Y."/>
            <person name="Zheng Y."/>
            <person name="Kuraku S."/>
            <person name="Pignatelli M."/>
            <person name="Herrero J."/>
            <person name="Beal K."/>
            <person name="Nozawa M."/>
            <person name="Li Q."/>
            <person name="Wang J."/>
            <person name="Zhang H."/>
            <person name="Yu L."/>
            <person name="Shigenobu S."/>
            <person name="Wang J."/>
            <person name="Liu J."/>
            <person name="Flicek P."/>
            <person name="Searle S."/>
            <person name="Wang J."/>
            <person name="Kuratani S."/>
            <person name="Yin Y."/>
            <person name="Aken B."/>
            <person name="Zhang G."/>
            <person name="Irie N."/>
        </authorList>
    </citation>
    <scope>NUCLEOTIDE SEQUENCE [LARGE SCALE GENOMIC DNA]</scope>
</reference>
<organism evidence="1 2">
    <name type="scientific">Chelonia mydas</name>
    <name type="common">Green sea-turtle</name>
    <name type="synonym">Chelonia agassizi</name>
    <dbReference type="NCBI Taxonomy" id="8469"/>
    <lineage>
        <taxon>Eukaryota</taxon>
        <taxon>Metazoa</taxon>
        <taxon>Chordata</taxon>
        <taxon>Craniata</taxon>
        <taxon>Vertebrata</taxon>
        <taxon>Euteleostomi</taxon>
        <taxon>Archelosauria</taxon>
        <taxon>Testudinata</taxon>
        <taxon>Testudines</taxon>
        <taxon>Cryptodira</taxon>
        <taxon>Durocryptodira</taxon>
        <taxon>Americhelydia</taxon>
        <taxon>Chelonioidea</taxon>
        <taxon>Cheloniidae</taxon>
        <taxon>Chelonia</taxon>
    </lineage>
</organism>
<dbReference type="STRING" id="8469.M7BK33"/>
<evidence type="ECO:0000313" key="1">
    <source>
        <dbReference type="EMBL" id="EMP32363.1"/>
    </source>
</evidence>
<dbReference type="EMBL" id="KB540907">
    <property type="protein sequence ID" value="EMP32363.1"/>
    <property type="molecule type" value="Genomic_DNA"/>
</dbReference>
<name>M7BK33_CHEMY</name>
<accession>M7BK33</accession>
<proteinExistence type="predicted"/>
<dbReference type="Proteomes" id="UP000031443">
    <property type="component" value="Unassembled WGS sequence"/>
</dbReference>
<dbReference type="AlphaFoldDB" id="M7BK33"/>